<proteinExistence type="predicted"/>
<reference evidence="1 2" key="1">
    <citation type="submission" date="2019-03" db="EMBL/GenBank/DDBJ databases">
        <title>Genomic Encyclopedia of Type Strains, Phase IV (KMG-IV): sequencing the most valuable type-strain genomes for metagenomic binning, comparative biology and taxonomic classification.</title>
        <authorList>
            <person name="Goeker M."/>
        </authorList>
    </citation>
    <scope>NUCLEOTIDE SEQUENCE [LARGE SCALE GENOMIC DNA]</scope>
    <source>
        <strain evidence="1 2">DSM 2781</strain>
    </source>
</reference>
<evidence type="ECO:0000313" key="1">
    <source>
        <dbReference type="EMBL" id="TCP20752.1"/>
    </source>
</evidence>
<evidence type="ECO:0008006" key="3">
    <source>
        <dbReference type="Google" id="ProtNLM"/>
    </source>
</evidence>
<name>A0A4R2NHN8_RHOAD</name>
<comment type="caution">
    <text evidence="1">The sequence shown here is derived from an EMBL/GenBank/DDBJ whole genome shotgun (WGS) entry which is preliminary data.</text>
</comment>
<keyword evidence="2" id="KW-1185">Reference proteome</keyword>
<dbReference type="GO" id="GO:0005975">
    <property type="term" value="P:carbohydrate metabolic process"/>
    <property type="evidence" value="ECO:0007669"/>
    <property type="project" value="InterPro"/>
</dbReference>
<dbReference type="EMBL" id="SLXL01000017">
    <property type="protein sequence ID" value="TCP20752.1"/>
    <property type="molecule type" value="Genomic_DNA"/>
</dbReference>
<sequence length="379" mass="42284">MSIARLIVDNLRHARGWSSDEKLLVINVDDYGNVRLASARARAELEARITGFGGYMDCFDALETREDLEALFEVLEGVRDCAGEPAVMTAYALSANPDFERIRAERVYSYEPLPTTFARCAAQAPAAYEGAWELWRDGERAGIFRPQFHGREHVNVALIETKLAQGHADLEANLALESMAGLSGVEEMPGVGFTHAFGGDNPNQLDRQREILRDGVKLFESVFGFTSKTFTPPAQKLPRALVNDLRPMGVLTLDRPFMQRPARGRFPRLPRLSFPTAPQKRRPGCIVRTVSFEPGQGSYSDPIGHALRQIEQAFRWRKPAVVSSHRVNFAGHIDAENRRKGLRALDELLHRIVATWPDVRFIGADDLAQTMLGKGHEAP</sequence>
<dbReference type="Proteomes" id="UP000295733">
    <property type="component" value="Unassembled WGS sequence"/>
</dbReference>
<dbReference type="AlphaFoldDB" id="A0A4R2NHN8"/>
<gene>
    <name evidence="1" type="ORF">EV656_11725</name>
</gene>
<evidence type="ECO:0000313" key="2">
    <source>
        <dbReference type="Proteomes" id="UP000295733"/>
    </source>
</evidence>
<dbReference type="InterPro" id="IPR011330">
    <property type="entry name" value="Glyco_hydro/deAcase_b/a-brl"/>
</dbReference>
<dbReference type="SUPFAM" id="SSF88713">
    <property type="entry name" value="Glycoside hydrolase/deacetylase"/>
    <property type="match status" value="1"/>
</dbReference>
<organism evidence="1 2">
    <name type="scientific">Rhodovulum adriaticum</name>
    <name type="common">Rhodopseudomonas adriatica</name>
    <dbReference type="NCBI Taxonomy" id="35804"/>
    <lineage>
        <taxon>Bacteria</taxon>
        <taxon>Pseudomonadati</taxon>
        <taxon>Pseudomonadota</taxon>
        <taxon>Alphaproteobacteria</taxon>
        <taxon>Rhodobacterales</taxon>
        <taxon>Paracoccaceae</taxon>
        <taxon>Rhodovulum</taxon>
    </lineage>
</organism>
<protein>
    <recommendedName>
        <fullName evidence="3">Polysaccharide deacetylase</fullName>
    </recommendedName>
</protein>
<accession>A0A4R2NHN8</accession>